<dbReference type="Pfam" id="PF03061">
    <property type="entry name" value="4HBT"/>
    <property type="match status" value="1"/>
</dbReference>
<dbReference type="InterPro" id="IPR006683">
    <property type="entry name" value="Thioestr_dom"/>
</dbReference>
<gene>
    <name evidence="3" type="ORF">KBTEX_00774</name>
</gene>
<accession>A0A5B8R6Y8</accession>
<dbReference type="InterPro" id="IPR029069">
    <property type="entry name" value="HotDog_dom_sf"/>
</dbReference>
<dbReference type="NCBIfam" id="TIGR00369">
    <property type="entry name" value="unchar_dom_1"/>
    <property type="match status" value="1"/>
</dbReference>
<keyword evidence="1" id="KW-0378">Hydrolase</keyword>
<dbReference type="EMBL" id="MN079084">
    <property type="protein sequence ID" value="QEA04466.1"/>
    <property type="molecule type" value="Genomic_DNA"/>
</dbReference>
<sequence>MDEQTYNREETARIFDEAPFARTLGLEAVDIAAGRCESRIRLGERHLQQDGFVHAGVQAAMADHTAGAAAGTLLAPGFRVLTAEFKINLLRAARGETLRCVATVLKPGRTLIVAESEVHCAAPAGDERLVAKATVTLSVMAVPTGTEETR</sequence>
<dbReference type="SUPFAM" id="SSF54637">
    <property type="entry name" value="Thioesterase/thiol ester dehydrase-isomerase"/>
    <property type="match status" value="1"/>
</dbReference>
<proteinExistence type="predicted"/>
<protein>
    <recommendedName>
        <fullName evidence="2">Thioesterase domain-containing protein</fullName>
    </recommendedName>
</protein>
<organism evidence="3">
    <name type="scientific">uncultured organism</name>
    <dbReference type="NCBI Taxonomy" id="155900"/>
    <lineage>
        <taxon>unclassified sequences</taxon>
        <taxon>environmental samples</taxon>
    </lineage>
</organism>
<dbReference type="GO" id="GO:0016787">
    <property type="term" value="F:hydrolase activity"/>
    <property type="evidence" value="ECO:0007669"/>
    <property type="project" value="UniProtKB-KW"/>
</dbReference>
<name>A0A5B8R6Y8_9ZZZZ</name>
<dbReference type="InterPro" id="IPR003736">
    <property type="entry name" value="PAAI_dom"/>
</dbReference>
<evidence type="ECO:0000313" key="3">
    <source>
        <dbReference type="EMBL" id="QEA04466.1"/>
    </source>
</evidence>
<evidence type="ECO:0000256" key="1">
    <source>
        <dbReference type="ARBA" id="ARBA00022801"/>
    </source>
</evidence>
<dbReference type="Gene3D" id="3.10.129.10">
    <property type="entry name" value="Hotdog Thioesterase"/>
    <property type="match status" value="1"/>
</dbReference>
<dbReference type="PANTHER" id="PTHR43240:SF20">
    <property type="entry name" value="MEDIUM_LONG-CHAIN ACYL-COA THIOESTERASE YIGI"/>
    <property type="match status" value="1"/>
</dbReference>
<evidence type="ECO:0000259" key="2">
    <source>
        <dbReference type="Pfam" id="PF03061"/>
    </source>
</evidence>
<dbReference type="AlphaFoldDB" id="A0A5B8R6Y8"/>
<reference evidence="3" key="1">
    <citation type="submission" date="2019-06" db="EMBL/GenBank/DDBJ databases">
        <authorList>
            <person name="Murdoch R.W."/>
            <person name="Fathepure B."/>
        </authorList>
    </citation>
    <scope>NUCLEOTIDE SEQUENCE</scope>
</reference>
<feature type="domain" description="Thioesterase" evidence="2">
    <location>
        <begin position="51"/>
        <end position="120"/>
    </location>
</feature>
<dbReference type="CDD" id="cd03443">
    <property type="entry name" value="PaaI_thioesterase"/>
    <property type="match status" value="1"/>
</dbReference>
<dbReference type="PANTHER" id="PTHR43240">
    <property type="entry name" value="1,4-DIHYDROXY-2-NAPHTHOYL-COA THIOESTERASE 1"/>
    <property type="match status" value="1"/>
</dbReference>